<dbReference type="GO" id="GO:0006508">
    <property type="term" value="P:proteolysis"/>
    <property type="evidence" value="ECO:0007669"/>
    <property type="project" value="UniProtKB-KW"/>
</dbReference>
<comment type="caution">
    <text evidence="7">The sequence shown here is derived from an EMBL/GenBank/DDBJ whole genome shotgun (WGS) entry which is preliminary data.</text>
</comment>
<dbReference type="InterPro" id="IPR043504">
    <property type="entry name" value="Peptidase_S1_PA_chymotrypsin"/>
</dbReference>
<keyword evidence="5 6" id="KW-0720">Serine protease</keyword>
<keyword evidence="3" id="KW-0732">Signal</keyword>
<protein>
    <recommendedName>
        <fullName evidence="6">Serine protease</fullName>
        <ecNumber evidence="6">3.4.21.-</ecNumber>
    </recommendedName>
</protein>
<dbReference type="Proteomes" id="UP000583752">
    <property type="component" value="Unassembled WGS sequence"/>
</dbReference>
<name>A0A848HII9_9BURK</name>
<evidence type="ECO:0000256" key="4">
    <source>
        <dbReference type="ARBA" id="ARBA00022801"/>
    </source>
</evidence>
<dbReference type="RefSeq" id="WP_169464578.1">
    <property type="nucleotide sequence ID" value="NZ_JABBGG010000003.1"/>
</dbReference>
<evidence type="ECO:0000313" key="7">
    <source>
        <dbReference type="EMBL" id="NML60867.1"/>
    </source>
</evidence>
<keyword evidence="4 6" id="KW-0378">Hydrolase</keyword>
<dbReference type="InterPro" id="IPR009003">
    <property type="entry name" value="Peptidase_S1_PA"/>
</dbReference>
<evidence type="ECO:0000256" key="1">
    <source>
        <dbReference type="ARBA" id="ARBA00008764"/>
    </source>
</evidence>
<sequence>MKVAPDFTRLGKSVQIPERFAEIYDPLAQRHGGYLFIVVPYLFDGSPDWTPFAYAFAHAYEQGWFPELLNALVEHGTLTPPEANSSYRFEGQAILKPTAGMPLVAESAAGLARASSRVCLIKVDGNDGVTWGTGFLVGPQVVLTAHHVIRPLLLPPDHAKPSPDSASRLTLTFDYLRRGIGREERVARDWLLAYSMQHADESNDTVPFGLTDGLLDFESCLDFAALRLARPLGRERGYYNIAESRLPRLNEAVVVVQHPASDPMRCADGVAGELWPENIRTRLPHDANTMPGSSGGIVLDEAYRPIGLHQGCIKQNGHIVSNVAVPTQRIASLNLPLAITEGMDPLWQVEANRQPVFGRGRLQEMIHDALTGNLRVIVITGASKSGRSFSAQILRQRVLHSGDIVVLASARTLPLDVSQLAENWLHLAGGSGEQSAQLPLYTEADSALPAWFRDHLIPAFMRALEQALDGKRLWIVLDDLDSATLPPGGTALFIEHLVQRASHHAQLRLMLVGGADTGNIPYAVVAQDEIGSVTVNDVRVTARLELVARRGYAAPETVNVIADAVMAAGPNDDCGRMAEMYRKLMDRQFEATQ</sequence>
<reference evidence="7 8" key="1">
    <citation type="submission" date="2020-04" db="EMBL/GenBank/DDBJ databases">
        <title>Massilia sp. RP-1-19 isolated from soil.</title>
        <authorList>
            <person name="Dahal R.H."/>
        </authorList>
    </citation>
    <scope>NUCLEOTIDE SEQUENCE [LARGE SCALE GENOMIC DNA]</scope>
    <source>
        <strain evidence="7 8">RP-1-19</strain>
    </source>
</reference>
<dbReference type="AlphaFoldDB" id="A0A848HII9"/>
<evidence type="ECO:0000256" key="2">
    <source>
        <dbReference type="ARBA" id="ARBA00022670"/>
    </source>
</evidence>
<evidence type="ECO:0000313" key="8">
    <source>
        <dbReference type="Proteomes" id="UP000583752"/>
    </source>
</evidence>
<dbReference type="EC" id="3.4.21.-" evidence="6"/>
<dbReference type="EMBL" id="JABBGG010000003">
    <property type="protein sequence ID" value="NML60867.1"/>
    <property type="molecule type" value="Genomic_DNA"/>
</dbReference>
<dbReference type="GO" id="GO:0008236">
    <property type="term" value="F:serine-type peptidase activity"/>
    <property type="evidence" value="ECO:0007669"/>
    <property type="project" value="UniProtKB-KW"/>
</dbReference>
<dbReference type="PRINTS" id="PR00839">
    <property type="entry name" value="V8PROTEASE"/>
</dbReference>
<evidence type="ECO:0000256" key="6">
    <source>
        <dbReference type="RuleBase" id="RU004296"/>
    </source>
</evidence>
<accession>A0A848HII9</accession>
<dbReference type="Gene3D" id="2.40.10.10">
    <property type="entry name" value="Trypsin-like serine proteases"/>
    <property type="match status" value="2"/>
</dbReference>
<keyword evidence="8" id="KW-1185">Reference proteome</keyword>
<gene>
    <name evidence="7" type="ORF">HHL21_07170</name>
</gene>
<organism evidence="7 8">
    <name type="scientific">Massilia polaris</name>
    <dbReference type="NCBI Taxonomy" id="2728846"/>
    <lineage>
        <taxon>Bacteria</taxon>
        <taxon>Pseudomonadati</taxon>
        <taxon>Pseudomonadota</taxon>
        <taxon>Betaproteobacteria</taxon>
        <taxon>Burkholderiales</taxon>
        <taxon>Oxalobacteraceae</taxon>
        <taxon>Telluria group</taxon>
        <taxon>Massilia</taxon>
    </lineage>
</organism>
<dbReference type="SUPFAM" id="SSF50494">
    <property type="entry name" value="Trypsin-like serine proteases"/>
    <property type="match status" value="1"/>
</dbReference>
<keyword evidence="2 6" id="KW-0645">Protease</keyword>
<dbReference type="Pfam" id="PF13365">
    <property type="entry name" value="Trypsin_2"/>
    <property type="match status" value="1"/>
</dbReference>
<proteinExistence type="inferred from homology"/>
<evidence type="ECO:0000256" key="3">
    <source>
        <dbReference type="ARBA" id="ARBA00022729"/>
    </source>
</evidence>
<comment type="similarity">
    <text evidence="1 6">Belongs to the peptidase S1B family.</text>
</comment>
<dbReference type="InterPro" id="IPR008256">
    <property type="entry name" value="Peptidase_S1B"/>
</dbReference>
<evidence type="ECO:0000256" key="5">
    <source>
        <dbReference type="ARBA" id="ARBA00022825"/>
    </source>
</evidence>